<dbReference type="Gene3D" id="3.40.50.300">
    <property type="entry name" value="P-loop containing nucleotide triphosphate hydrolases"/>
    <property type="match status" value="1"/>
</dbReference>
<protein>
    <recommendedName>
        <fullName evidence="3">ABC transporter ATP-binding protein</fullName>
    </recommendedName>
</protein>
<dbReference type="RefSeq" id="WP_282211050.1">
    <property type="nucleotide sequence ID" value="NZ_CP118247.1"/>
</dbReference>
<dbReference type="PANTHER" id="PTHR24221:SF590">
    <property type="entry name" value="COMPONENT LINKED WITH THE ASSEMBLY OF CYTOCHROME' TRANSPORT TRANSMEMBRANE ATP-BINDING PROTEIN ABC TRANSPORTER CYDD-RELATED"/>
    <property type="match status" value="1"/>
</dbReference>
<evidence type="ECO:0000313" key="1">
    <source>
        <dbReference type="EMBL" id="WDR05531.1"/>
    </source>
</evidence>
<keyword evidence="2" id="KW-1185">Reference proteome</keyword>
<dbReference type="Proteomes" id="UP001222118">
    <property type="component" value="Chromosome"/>
</dbReference>
<proteinExistence type="predicted"/>
<name>A0ABY7YW40_9HYPH</name>
<accession>A0ABY7YW40</accession>
<dbReference type="SUPFAM" id="SSF52540">
    <property type="entry name" value="P-loop containing nucleoside triphosphate hydrolases"/>
    <property type="match status" value="1"/>
</dbReference>
<sequence>MIISTDLRLRGDGRPCARAVLRDRPLLTLDEATSHLDSEREEGILDAIEAIAAKKAVLVVAHRPLPLSVRIISS</sequence>
<reference evidence="1 2" key="1">
    <citation type="submission" date="2023-02" db="EMBL/GenBank/DDBJ databases">
        <title>Devosia chondri sp. nov., isolated from the phycosphere of marine algae.</title>
        <authorList>
            <person name="Kim J.M."/>
            <person name="Lee J.K."/>
            <person name="Choi B.J."/>
            <person name="Bayburt H."/>
            <person name="Jeon C.O."/>
        </authorList>
    </citation>
    <scope>NUCLEOTIDE SEQUENCE [LARGE SCALE GENOMIC DNA]</scope>
    <source>
        <strain evidence="1 2">G2-5</strain>
    </source>
</reference>
<gene>
    <name evidence="1" type="ORF">PSQ90_14820</name>
</gene>
<dbReference type="EMBL" id="CP118247">
    <property type="protein sequence ID" value="WDR05531.1"/>
    <property type="molecule type" value="Genomic_DNA"/>
</dbReference>
<organism evidence="1 2">
    <name type="scientific">Devosia rhodophyticola</name>
    <dbReference type="NCBI Taxonomy" id="3026423"/>
    <lineage>
        <taxon>Bacteria</taxon>
        <taxon>Pseudomonadati</taxon>
        <taxon>Pseudomonadota</taxon>
        <taxon>Alphaproteobacteria</taxon>
        <taxon>Hyphomicrobiales</taxon>
        <taxon>Devosiaceae</taxon>
        <taxon>Devosia</taxon>
    </lineage>
</organism>
<evidence type="ECO:0000313" key="2">
    <source>
        <dbReference type="Proteomes" id="UP001222118"/>
    </source>
</evidence>
<evidence type="ECO:0008006" key="3">
    <source>
        <dbReference type="Google" id="ProtNLM"/>
    </source>
</evidence>
<dbReference type="PANTHER" id="PTHR24221">
    <property type="entry name" value="ATP-BINDING CASSETTE SUB-FAMILY B"/>
    <property type="match status" value="1"/>
</dbReference>
<dbReference type="InterPro" id="IPR039421">
    <property type="entry name" value="Type_1_exporter"/>
</dbReference>
<dbReference type="InterPro" id="IPR027417">
    <property type="entry name" value="P-loop_NTPase"/>
</dbReference>